<gene>
    <name evidence="2" type="ORF">CLV71_10530</name>
</gene>
<keyword evidence="1" id="KW-0862">Zinc</keyword>
<evidence type="ECO:0000313" key="2">
    <source>
        <dbReference type="EMBL" id="TDV51901.1"/>
    </source>
</evidence>
<dbReference type="SMART" id="SM01260">
    <property type="entry name" value="LANC_like"/>
    <property type="match status" value="1"/>
</dbReference>
<dbReference type="AlphaFoldDB" id="A0A4V3FTM5"/>
<dbReference type="Proteomes" id="UP000294927">
    <property type="component" value="Unassembled WGS sequence"/>
</dbReference>
<keyword evidence="3" id="KW-1185">Reference proteome</keyword>
<reference evidence="2 3" key="1">
    <citation type="submission" date="2019-03" db="EMBL/GenBank/DDBJ databases">
        <title>Genomic Encyclopedia of Archaeal and Bacterial Type Strains, Phase II (KMG-II): from individual species to whole genera.</title>
        <authorList>
            <person name="Goeker M."/>
        </authorList>
    </citation>
    <scope>NUCLEOTIDE SEQUENCE [LARGE SCALE GENOMIC DNA]</scope>
    <source>
        <strain evidence="2 3">DSM 45499</strain>
    </source>
</reference>
<dbReference type="GO" id="GO:0031179">
    <property type="term" value="P:peptide modification"/>
    <property type="evidence" value="ECO:0007669"/>
    <property type="project" value="InterPro"/>
</dbReference>
<organism evidence="2 3">
    <name type="scientific">Actinophytocola oryzae</name>
    <dbReference type="NCBI Taxonomy" id="502181"/>
    <lineage>
        <taxon>Bacteria</taxon>
        <taxon>Bacillati</taxon>
        <taxon>Actinomycetota</taxon>
        <taxon>Actinomycetes</taxon>
        <taxon>Pseudonocardiales</taxon>
        <taxon>Pseudonocardiaceae</taxon>
    </lineage>
</organism>
<dbReference type="Pfam" id="PF05147">
    <property type="entry name" value="LANC_like"/>
    <property type="match status" value="1"/>
</dbReference>
<dbReference type="OrthoDB" id="1882482at2"/>
<dbReference type="GO" id="GO:0046872">
    <property type="term" value="F:metal ion binding"/>
    <property type="evidence" value="ECO:0007669"/>
    <property type="project" value="UniProtKB-KW"/>
</dbReference>
<feature type="binding site" evidence="1">
    <location>
        <position position="251"/>
    </location>
    <ligand>
        <name>Zn(2+)</name>
        <dbReference type="ChEBI" id="CHEBI:29105"/>
    </ligand>
</feature>
<accession>A0A4V3FTM5</accession>
<dbReference type="Gene3D" id="1.50.10.20">
    <property type="match status" value="1"/>
</dbReference>
<name>A0A4V3FTM5_9PSEU</name>
<dbReference type="RefSeq" id="WP_133903331.1">
    <property type="nucleotide sequence ID" value="NZ_SOCP01000005.1"/>
</dbReference>
<evidence type="ECO:0000313" key="3">
    <source>
        <dbReference type="Proteomes" id="UP000294927"/>
    </source>
</evidence>
<keyword evidence="1" id="KW-0479">Metal-binding</keyword>
<dbReference type="EMBL" id="SOCP01000005">
    <property type="protein sequence ID" value="TDV51901.1"/>
    <property type="molecule type" value="Genomic_DNA"/>
</dbReference>
<sequence length="382" mass="39203">MTVSAEPTAALSAAAERVLASWTASAAADTAGPDLGPVVLATLVPDGQVPRDAIRAWLRTGNRRRAGLGLFGGMSGILAGLRLVATRYPNVVDAAERTAVAVATAEPRWRTSELGFDDYDVVLGSAGVVLAQVTGVLPVRQEWLAPAVTHLVGLAESTTGFRIGAFAGHPLVGWAQGGVVTGLAHGVAGPVAALSMAMPHLPGDARVADAVHRLASWLVSQRCADERGVMSWPARGTSAGCVGEVRRQAWCYGTPGVAWALWAAGQMLVHGGHDGGALCAVATEAMETLCAAYDPDFHLTDEPLAACHGAAGMLLVADAFTRHAGLPAAAALRDTLTGHLVQRLDELPELDATLLSGATGVLAALLTAAGGDRGWLPCLAMY</sequence>
<dbReference type="PRINTS" id="PR01955">
    <property type="entry name" value="LANCFRANKIA"/>
</dbReference>
<feature type="binding site" evidence="1">
    <location>
        <position position="307"/>
    </location>
    <ligand>
        <name>Zn(2+)</name>
        <dbReference type="ChEBI" id="CHEBI:29105"/>
    </ligand>
</feature>
<comment type="caution">
    <text evidence="2">The sequence shown here is derived from an EMBL/GenBank/DDBJ whole genome shotgun (WGS) entry which is preliminary data.</text>
</comment>
<feature type="binding site" evidence="1">
    <location>
        <position position="308"/>
    </location>
    <ligand>
        <name>Zn(2+)</name>
        <dbReference type="ChEBI" id="CHEBI:29105"/>
    </ligand>
</feature>
<dbReference type="PRINTS" id="PR01950">
    <property type="entry name" value="LANCSUPER"/>
</dbReference>
<evidence type="ECO:0000256" key="1">
    <source>
        <dbReference type="PIRSR" id="PIRSR607822-1"/>
    </source>
</evidence>
<dbReference type="SUPFAM" id="SSF158745">
    <property type="entry name" value="LanC-like"/>
    <property type="match status" value="1"/>
</dbReference>
<protein>
    <submittedName>
        <fullName evidence="2">Lanthionine synthetase-like protein</fullName>
    </submittedName>
</protein>
<proteinExistence type="predicted"/>
<dbReference type="InterPro" id="IPR007822">
    <property type="entry name" value="LANC-like"/>
</dbReference>